<sequence length="72" mass="7810">MQTRASTRGSAVVEAGEIGAAPEYLVQRGLQVRSCHFDIEKQAIGAPLQALRQGNTTSWYSSDCGMRHDTLS</sequence>
<evidence type="ECO:0000313" key="1">
    <source>
        <dbReference type="EMBL" id="CDG83901.1"/>
    </source>
</evidence>
<protein>
    <submittedName>
        <fullName evidence="1">Uncharacterized protein</fullName>
    </submittedName>
</protein>
<dbReference type="Proteomes" id="UP000027604">
    <property type="component" value="Chromosome I"/>
</dbReference>
<dbReference type="EMBL" id="HG322949">
    <property type="protein sequence ID" value="CDG83901.1"/>
    <property type="molecule type" value="Genomic_DNA"/>
</dbReference>
<dbReference type="HOGENOM" id="CLU_2716969_0_0_4"/>
<keyword evidence="2" id="KW-1185">Reference proteome</keyword>
<accession>W0V7P9</accession>
<dbReference type="KEGG" id="jag:GJA_3281"/>
<evidence type="ECO:0000313" key="2">
    <source>
        <dbReference type="Proteomes" id="UP000027604"/>
    </source>
</evidence>
<name>W0V7P9_9BURK</name>
<reference evidence="1 2" key="1">
    <citation type="journal article" date="2015" name="Genome Announc.">
        <title>Genome Sequence of Mushroom Soft-Rot Pathogen Janthinobacterium agaricidamnosum.</title>
        <authorList>
            <person name="Graupner K."/>
            <person name="Lackner G."/>
            <person name="Hertweck C."/>
        </authorList>
    </citation>
    <scope>NUCLEOTIDE SEQUENCE [LARGE SCALE GENOMIC DNA]</scope>
    <source>
        <strain evidence="2">NBRC 102515 / DSM 9628</strain>
    </source>
</reference>
<organism evidence="1 2">
    <name type="scientific">Janthinobacterium agaricidamnosum NBRC 102515 = DSM 9628</name>
    <dbReference type="NCBI Taxonomy" id="1349767"/>
    <lineage>
        <taxon>Bacteria</taxon>
        <taxon>Pseudomonadati</taxon>
        <taxon>Pseudomonadota</taxon>
        <taxon>Betaproteobacteria</taxon>
        <taxon>Burkholderiales</taxon>
        <taxon>Oxalobacteraceae</taxon>
        <taxon>Janthinobacterium</taxon>
    </lineage>
</organism>
<proteinExistence type="predicted"/>
<dbReference type="AlphaFoldDB" id="W0V7P9"/>
<gene>
    <name evidence="1" type="ORF">GJA_3281</name>
</gene>